<evidence type="ECO:0000313" key="6">
    <source>
        <dbReference type="EMBL" id="MBC1492471.1"/>
    </source>
</evidence>
<dbReference type="FunFam" id="1.10.10.10:FF:000001">
    <property type="entry name" value="LysR family transcriptional regulator"/>
    <property type="match status" value="1"/>
</dbReference>
<protein>
    <submittedName>
        <fullName evidence="6">LysR family transcriptional regulator</fullName>
    </submittedName>
</protein>
<evidence type="ECO:0000256" key="2">
    <source>
        <dbReference type="ARBA" id="ARBA00023015"/>
    </source>
</evidence>
<evidence type="ECO:0000256" key="4">
    <source>
        <dbReference type="ARBA" id="ARBA00023163"/>
    </source>
</evidence>
<dbReference type="GO" id="GO:0003700">
    <property type="term" value="F:DNA-binding transcription factor activity"/>
    <property type="evidence" value="ECO:0007669"/>
    <property type="project" value="InterPro"/>
</dbReference>
<dbReference type="RefSeq" id="WP_185402900.1">
    <property type="nucleotide sequence ID" value="NZ_JAARQY010000013.1"/>
</dbReference>
<dbReference type="InterPro" id="IPR036388">
    <property type="entry name" value="WH-like_DNA-bd_sf"/>
</dbReference>
<dbReference type="GO" id="GO:0003677">
    <property type="term" value="F:DNA binding"/>
    <property type="evidence" value="ECO:0007669"/>
    <property type="project" value="UniProtKB-KW"/>
</dbReference>
<dbReference type="PANTHER" id="PTHR30419:SF8">
    <property type="entry name" value="NITROGEN ASSIMILATION TRANSCRIPTIONAL ACTIVATOR-RELATED"/>
    <property type="match status" value="1"/>
</dbReference>
<comment type="caution">
    <text evidence="6">The sequence shown here is derived from an EMBL/GenBank/DDBJ whole genome shotgun (WGS) entry which is preliminary data.</text>
</comment>
<dbReference type="InterPro" id="IPR050950">
    <property type="entry name" value="HTH-type_LysR_regulators"/>
</dbReference>
<dbReference type="InterPro" id="IPR000847">
    <property type="entry name" value="LysR_HTH_N"/>
</dbReference>
<dbReference type="EMBL" id="JAASTX010000014">
    <property type="protein sequence ID" value="MBC1492471.1"/>
    <property type="molecule type" value="Genomic_DNA"/>
</dbReference>
<dbReference type="PROSITE" id="PS50931">
    <property type="entry name" value="HTH_LYSR"/>
    <property type="match status" value="1"/>
</dbReference>
<dbReference type="AlphaFoldDB" id="A0A7X0XE03"/>
<keyword evidence="3" id="KW-0238">DNA-binding</keyword>
<dbReference type="PRINTS" id="PR00039">
    <property type="entry name" value="HTHLYSR"/>
</dbReference>
<dbReference type="Gene3D" id="1.10.10.10">
    <property type="entry name" value="Winged helix-like DNA-binding domain superfamily/Winged helix DNA-binding domain"/>
    <property type="match status" value="1"/>
</dbReference>
<evidence type="ECO:0000256" key="1">
    <source>
        <dbReference type="ARBA" id="ARBA00009437"/>
    </source>
</evidence>
<dbReference type="SUPFAM" id="SSF46785">
    <property type="entry name" value="Winged helix' DNA-binding domain"/>
    <property type="match status" value="1"/>
</dbReference>
<comment type="similarity">
    <text evidence="1">Belongs to the LysR transcriptional regulatory family.</text>
</comment>
<name>A0A7X0XE03_9LIST</name>
<feature type="domain" description="HTH lysR-type" evidence="5">
    <location>
        <begin position="1"/>
        <end position="58"/>
    </location>
</feature>
<keyword evidence="2" id="KW-0805">Transcription regulation</keyword>
<dbReference type="SUPFAM" id="SSF53850">
    <property type="entry name" value="Periplasmic binding protein-like II"/>
    <property type="match status" value="1"/>
</dbReference>
<proteinExistence type="inferred from homology"/>
<keyword evidence="4" id="KW-0804">Transcription</keyword>
<dbReference type="Pfam" id="PF00126">
    <property type="entry name" value="HTH_1"/>
    <property type="match status" value="1"/>
</dbReference>
<dbReference type="Proteomes" id="UP000533953">
    <property type="component" value="Unassembled WGS sequence"/>
</dbReference>
<dbReference type="CDD" id="cd05466">
    <property type="entry name" value="PBP2_LTTR_substrate"/>
    <property type="match status" value="1"/>
</dbReference>
<evidence type="ECO:0000256" key="3">
    <source>
        <dbReference type="ARBA" id="ARBA00023125"/>
    </source>
</evidence>
<organism evidence="6 7">
    <name type="scientific">Listeria booriae</name>
    <dbReference type="NCBI Taxonomy" id="1552123"/>
    <lineage>
        <taxon>Bacteria</taxon>
        <taxon>Bacillati</taxon>
        <taxon>Bacillota</taxon>
        <taxon>Bacilli</taxon>
        <taxon>Bacillales</taxon>
        <taxon>Listeriaceae</taxon>
        <taxon>Listeria</taxon>
    </lineage>
</organism>
<gene>
    <name evidence="6" type="ORF">HCI99_11540</name>
</gene>
<dbReference type="Gene3D" id="3.40.190.290">
    <property type="match status" value="1"/>
</dbReference>
<accession>A0A7X0XE03</accession>
<reference evidence="6 7" key="1">
    <citation type="submission" date="2020-03" db="EMBL/GenBank/DDBJ databases">
        <title>Soil Listeria distribution.</title>
        <authorList>
            <person name="Liao J."/>
            <person name="Wiedmann M."/>
        </authorList>
    </citation>
    <scope>NUCLEOTIDE SEQUENCE [LARGE SCALE GENOMIC DNA]</scope>
    <source>
        <strain evidence="6 7">FSL L7-1547</strain>
    </source>
</reference>
<dbReference type="InterPro" id="IPR036390">
    <property type="entry name" value="WH_DNA-bd_sf"/>
</dbReference>
<dbReference type="GO" id="GO:0005829">
    <property type="term" value="C:cytosol"/>
    <property type="evidence" value="ECO:0007669"/>
    <property type="project" value="TreeGrafter"/>
</dbReference>
<dbReference type="InterPro" id="IPR005119">
    <property type="entry name" value="LysR_subst-bd"/>
</dbReference>
<sequence length="296" mass="33031">MELRVLNYFLTVAREKTISRAAEVLHLSQPTLSKQLKEFEEALGVKLFIRGNRFITLTEEGIYLANKGKEIVSLVESTTANLLSDSTISGQIAIGAGETRAFEFIGQLLRDLRIEHPDIHFQLHSGNADDVLEKIDHGLLDFGLVIDPIEKQKYDSLQLPLVDYWGILVHSSHPLAKNKSITPTDIEDIPLLVSSQSFVDKQLAEWLGKNSNSLDIVGTYNLLYNASLLVKENMVSALCIDGIINTANTHLTFIPFSPSLTVNVNMIWKKNQTFSNASNAFLRLIRDVSHDNGTDK</sequence>
<dbReference type="Pfam" id="PF03466">
    <property type="entry name" value="LysR_substrate"/>
    <property type="match status" value="1"/>
</dbReference>
<evidence type="ECO:0000259" key="5">
    <source>
        <dbReference type="PROSITE" id="PS50931"/>
    </source>
</evidence>
<dbReference type="PANTHER" id="PTHR30419">
    <property type="entry name" value="HTH-TYPE TRANSCRIPTIONAL REGULATOR YBHD"/>
    <property type="match status" value="1"/>
</dbReference>
<evidence type="ECO:0000313" key="7">
    <source>
        <dbReference type="Proteomes" id="UP000533953"/>
    </source>
</evidence>